<dbReference type="GO" id="GO:0048029">
    <property type="term" value="F:monosaccharide binding"/>
    <property type="evidence" value="ECO:0007669"/>
    <property type="project" value="TreeGrafter"/>
</dbReference>
<comment type="similarity">
    <text evidence="15">Belongs to the phosphofructokinase type A (PFKA) family.</text>
</comment>
<dbReference type="InterPro" id="IPR012003">
    <property type="entry name" value="ATP_PFK_prok-type"/>
</dbReference>
<evidence type="ECO:0000256" key="14">
    <source>
        <dbReference type="ARBA" id="ARBA00023152"/>
    </source>
</evidence>
<dbReference type="GO" id="GO:0042802">
    <property type="term" value="F:identical protein binding"/>
    <property type="evidence" value="ECO:0007669"/>
    <property type="project" value="TreeGrafter"/>
</dbReference>
<evidence type="ECO:0000256" key="11">
    <source>
        <dbReference type="ARBA" id="ARBA00022777"/>
    </source>
</evidence>
<dbReference type="GO" id="GO:0005945">
    <property type="term" value="C:6-phosphofructokinase complex"/>
    <property type="evidence" value="ECO:0007669"/>
    <property type="project" value="TreeGrafter"/>
</dbReference>
<comment type="pathway">
    <text evidence="4">Carbohydrate degradation; glycolysis; D-glyceraldehyde 3-phosphate and glycerone phosphate from D-glucose: step 3/4.</text>
</comment>
<evidence type="ECO:0000256" key="2">
    <source>
        <dbReference type="ARBA" id="ARBA00002659"/>
    </source>
</evidence>
<dbReference type="GO" id="GO:0070095">
    <property type="term" value="F:fructose-6-phosphate binding"/>
    <property type="evidence" value="ECO:0007669"/>
    <property type="project" value="TreeGrafter"/>
</dbReference>
<dbReference type="GO" id="GO:0006002">
    <property type="term" value="P:fructose 6-phosphate metabolic process"/>
    <property type="evidence" value="ECO:0007669"/>
    <property type="project" value="InterPro"/>
</dbReference>
<dbReference type="PROSITE" id="PS00433">
    <property type="entry name" value="PHOSPHOFRUCTOKINASE"/>
    <property type="match status" value="1"/>
</dbReference>
<dbReference type="InterPro" id="IPR022953">
    <property type="entry name" value="ATP_PFK"/>
</dbReference>
<dbReference type="GO" id="GO:0005524">
    <property type="term" value="F:ATP binding"/>
    <property type="evidence" value="ECO:0007669"/>
    <property type="project" value="UniProtKB-KW"/>
</dbReference>
<dbReference type="InterPro" id="IPR015912">
    <property type="entry name" value="Phosphofructokinase_CS"/>
</dbReference>
<feature type="domain" description="Phosphofructokinase" evidence="17">
    <location>
        <begin position="1"/>
        <end position="262"/>
    </location>
</feature>
<evidence type="ECO:0000313" key="18">
    <source>
        <dbReference type="EMBL" id="TCJ16188.1"/>
    </source>
</evidence>
<dbReference type="PANTHER" id="PTHR13697:SF4">
    <property type="entry name" value="ATP-DEPENDENT 6-PHOSPHOFRUCTOKINASE"/>
    <property type="match status" value="1"/>
</dbReference>
<keyword evidence="13" id="KW-0460">Magnesium</keyword>
<dbReference type="GO" id="GO:0061621">
    <property type="term" value="P:canonical glycolysis"/>
    <property type="evidence" value="ECO:0007669"/>
    <property type="project" value="TreeGrafter"/>
</dbReference>
<dbReference type="SUPFAM" id="SSF53784">
    <property type="entry name" value="Phosphofructokinase"/>
    <property type="match status" value="1"/>
</dbReference>
<dbReference type="Proteomes" id="UP000295244">
    <property type="component" value="Unassembled WGS sequence"/>
</dbReference>
<dbReference type="GO" id="GO:0030388">
    <property type="term" value="P:fructose 1,6-bisphosphate metabolic process"/>
    <property type="evidence" value="ECO:0007669"/>
    <property type="project" value="TreeGrafter"/>
</dbReference>
<dbReference type="PIRSF" id="PIRSF000532">
    <property type="entry name" value="ATP_PFK_prok"/>
    <property type="match status" value="1"/>
</dbReference>
<keyword evidence="7" id="KW-0021">Allosteric enzyme</keyword>
<evidence type="ECO:0000313" key="19">
    <source>
        <dbReference type="Proteomes" id="UP000295244"/>
    </source>
</evidence>
<evidence type="ECO:0000259" key="17">
    <source>
        <dbReference type="Pfam" id="PF00365"/>
    </source>
</evidence>
<dbReference type="InterPro" id="IPR000023">
    <property type="entry name" value="Phosphofructokinase_dom"/>
</dbReference>
<dbReference type="GO" id="GO:0016208">
    <property type="term" value="F:AMP binding"/>
    <property type="evidence" value="ECO:0007669"/>
    <property type="project" value="TreeGrafter"/>
</dbReference>
<comment type="caution">
    <text evidence="18">The sequence shown here is derived from an EMBL/GenBank/DDBJ whole genome shotgun (WGS) entry which is preliminary data.</text>
</comment>
<evidence type="ECO:0000256" key="3">
    <source>
        <dbReference type="ARBA" id="ARBA00004496"/>
    </source>
</evidence>
<dbReference type="InterPro" id="IPR035966">
    <property type="entry name" value="PKF_sf"/>
</dbReference>
<name>A0A4R1BGI3_9ACTN</name>
<sequence>MNGAIRGVTRTALERGWEVWGVENGYEGLLEDRRRRLDDRSVGGILHRGGTVLGTARSKEFVTPEGQRRAAENLLGAGIGGLVVIGGEGSLAGAQRLFELGIGTIGIPATIDNDVPHTEMAVGVDTALNTALESIDRIKDTASSHQRAHVVEVMGRNCGYLALMSAIAGGAEAVLVPEFEPDPEGILEALRRSYARGKPHFIVVAAEGAALTAAELHEYINRTPGAFESRLTVLGHVQRGGSPLAYDRILSGRMGAAAVEALVGGETGVMIGLQGRRMERIPLPEVAGKIRPLDPELYELAQVLAGLSASGA</sequence>
<dbReference type="GO" id="GO:0046872">
    <property type="term" value="F:metal ion binding"/>
    <property type="evidence" value="ECO:0007669"/>
    <property type="project" value="UniProtKB-KW"/>
</dbReference>
<evidence type="ECO:0000256" key="10">
    <source>
        <dbReference type="ARBA" id="ARBA00022741"/>
    </source>
</evidence>
<keyword evidence="6" id="KW-0963">Cytoplasm</keyword>
<keyword evidence="8 18" id="KW-0808">Transferase</keyword>
<dbReference type="Gene3D" id="3.40.50.460">
    <property type="entry name" value="Phosphofructokinase domain"/>
    <property type="match status" value="1"/>
</dbReference>
<evidence type="ECO:0000256" key="9">
    <source>
        <dbReference type="ARBA" id="ARBA00022723"/>
    </source>
</evidence>
<keyword evidence="11 18" id="KW-0418">Kinase</keyword>
<keyword evidence="19" id="KW-1185">Reference proteome</keyword>
<dbReference type="UniPathway" id="UPA00109">
    <property type="reaction ID" value="UER00182"/>
</dbReference>
<comment type="catalytic activity">
    <reaction evidence="16">
        <text>beta-D-fructose 6-phosphate + ATP = beta-D-fructose 1,6-bisphosphate + ADP + H(+)</text>
        <dbReference type="Rhea" id="RHEA:16109"/>
        <dbReference type="ChEBI" id="CHEBI:15378"/>
        <dbReference type="ChEBI" id="CHEBI:30616"/>
        <dbReference type="ChEBI" id="CHEBI:32966"/>
        <dbReference type="ChEBI" id="CHEBI:57634"/>
        <dbReference type="ChEBI" id="CHEBI:456216"/>
        <dbReference type="EC" id="2.7.1.11"/>
    </reaction>
</comment>
<evidence type="ECO:0000256" key="16">
    <source>
        <dbReference type="ARBA" id="ARBA00048070"/>
    </source>
</evidence>
<gene>
    <name evidence="18" type="ORF">E0L93_10830</name>
</gene>
<dbReference type="OrthoDB" id="9802503at2"/>
<proteinExistence type="inferred from homology"/>
<comment type="subcellular location">
    <subcellularLocation>
        <location evidence="3">Cytoplasm</location>
    </subcellularLocation>
</comment>
<dbReference type="GO" id="GO:0003872">
    <property type="term" value="F:6-phosphofructokinase activity"/>
    <property type="evidence" value="ECO:0007669"/>
    <property type="project" value="UniProtKB-EC"/>
</dbReference>
<keyword evidence="9" id="KW-0479">Metal-binding</keyword>
<protein>
    <recommendedName>
        <fullName evidence="5">6-phosphofructokinase</fullName>
        <ecNumber evidence="5">2.7.1.11</ecNumber>
    </recommendedName>
</protein>
<evidence type="ECO:0000256" key="6">
    <source>
        <dbReference type="ARBA" id="ARBA00022490"/>
    </source>
</evidence>
<dbReference type="Pfam" id="PF00365">
    <property type="entry name" value="PFK"/>
    <property type="match status" value="1"/>
</dbReference>
<evidence type="ECO:0000256" key="13">
    <source>
        <dbReference type="ARBA" id="ARBA00022842"/>
    </source>
</evidence>
<comment type="cofactor">
    <cofactor evidence="1">
        <name>Mg(2+)</name>
        <dbReference type="ChEBI" id="CHEBI:18420"/>
    </cofactor>
</comment>
<accession>A0A4R1BGI3</accession>
<evidence type="ECO:0000256" key="7">
    <source>
        <dbReference type="ARBA" id="ARBA00022533"/>
    </source>
</evidence>
<dbReference type="PANTHER" id="PTHR13697">
    <property type="entry name" value="PHOSPHOFRUCTOKINASE"/>
    <property type="match status" value="1"/>
</dbReference>
<keyword evidence="14" id="KW-0324">Glycolysis</keyword>
<dbReference type="FunFam" id="3.40.50.460:FF:000002">
    <property type="entry name" value="ATP-dependent 6-phosphofructokinase"/>
    <property type="match status" value="1"/>
</dbReference>
<evidence type="ECO:0000256" key="5">
    <source>
        <dbReference type="ARBA" id="ARBA00012055"/>
    </source>
</evidence>
<comment type="function">
    <text evidence="2">Catalyzes the phosphorylation of D-fructose 6-phosphate to fructose 1,6-bisphosphate by ATP, the first committing step of glycolysis.</text>
</comment>
<evidence type="ECO:0000256" key="8">
    <source>
        <dbReference type="ARBA" id="ARBA00022679"/>
    </source>
</evidence>
<dbReference type="NCBIfam" id="NF002872">
    <property type="entry name" value="PRK03202.1"/>
    <property type="match status" value="1"/>
</dbReference>
<evidence type="ECO:0000256" key="1">
    <source>
        <dbReference type="ARBA" id="ARBA00001946"/>
    </source>
</evidence>
<keyword evidence="12" id="KW-0067">ATP-binding</keyword>
<reference evidence="18 19" key="1">
    <citation type="submission" date="2019-03" db="EMBL/GenBank/DDBJ databases">
        <title>Whole genome sequence of a novel Rubrobacter taiwanensis strain, isolated from Yellowstone National Park.</title>
        <authorList>
            <person name="Freed S."/>
            <person name="Ramaley R.F."/>
            <person name="Kyndt J.A."/>
        </authorList>
    </citation>
    <scope>NUCLEOTIDE SEQUENCE [LARGE SCALE GENOMIC DNA]</scope>
    <source>
        <strain evidence="18 19">Yellowstone</strain>
    </source>
</reference>
<dbReference type="EMBL" id="SKBU01000018">
    <property type="protein sequence ID" value="TCJ16188.1"/>
    <property type="molecule type" value="Genomic_DNA"/>
</dbReference>
<dbReference type="EC" id="2.7.1.11" evidence="5"/>
<evidence type="ECO:0000256" key="15">
    <source>
        <dbReference type="ARBA" id="ARBA00038478"/>
    </source>
</evidence>
<organism evidence="18 19">
    <name type="scientific">Rubrobacter taiwanensis</name>
    <dbReference type="NCBI Taxonomy" id="185139"/>
    <lineage>
        <taxon>Bacteria</taxon>
        <taxon>Bacillati</taxon>
        <taxon>Actinomycetota</taxon>
        <taxon>Rubrobacteria</taxon>
        <taxon>Rubrobacterales</taxon>
        <taxon>Rubrobacteraceae</taxon>
        <taxon>Rubrobacter</taxon>
    </lineage>
</organism>
<dbReference type="Gene3D" id="3.40.50.450">
    <property type="match status" value="1"/>
</dbReference>
<evidence type="ECO:0000256" key="4">
    <source>
        <dbReference type="ARBA" id="ARBA00004679"/>
    </source>
</evidence>
<keyword evidence="10" id="KW-0547">Nucleotide-binding</keyword>
<dbReference type="PRINTS" id="PR00476">
    <property type="entry name" value="PHFRCTKINASE"/>
</dbReference>
<evidence type="ECO:0000256" key="12">
    <source>
        <dbReference type="ARBA" id="ARBA00022840"/>
    </source>
</evidence>
<dbReference type="AlphaFoldDB" id="A0A4R1BGI3"/>